<organism evidence="3 4">
    <name type="scientific">Steroidobacter gossypii</name>
    <dbReference type="NCBI Taxonomy" id="2805490"/>
    <lineage>
        <taxon>Bacteria</taxon>
        <taxon>Pseudomonadati</taxon>
        <taxon>Pseudomonadota</taxon>
        <taxon>Gammaproteobacteria</taxon>
        <taxon>Steroidobacterales</taxon>
        <taxon>Steroidobacteraceae</taxon>
        <taxon>Steroidobacter</taxon>
    </lineage>
</organism>
<feature type="domain" description="Peptidase S9 prolyl oligopeptidase catalytic" evidence="2">
    <location>
        <begin position="406"/>
        <end position="617"/>
    </location>
</feature>
<dbReference type="PANTHER" id="PTHR42776">
    <property type="entry name" value="SERINE PEPTIDASE S9 FAMILY MEMBER"/>
    <property type="match status" value="1"/>
</dbReference>
<sequence>MSAVVLSPNGKQLAWFDNREAGLAVQVIDVSANAQLQVMRPGPGVKFRSLDWADDDTLLIHSTFTYVPAHAPQYQHERYRISALNVRTGKSLGLLNNQGSPAGAELLAIPVANPNKVVMASWDFSRTNYRQELGSRLSGGRKDAGFTYNVYEVDITTGEGKLLSKGTPWTTDWIVNEQGEPIARTEWLADRKRFSVVRRDAIGWTEIYSLESDNPPEARSTTQDGAILLVGALGRERSALWRLPIEGGAPQVLAASEQYEISALESDPYTHRVHGAWLGGIDPTIQWLDDKAAKRNEGLRKTFGGLDAQLIGRSSDYTRALVYVAGSGKPGTYYLIDYKRGAADIVGELYPELANVTLGEVRSFSYKARDGYEIPAYLTLPPGKEAKQLALVVLPHGGPQSRDTADFDWQTQFLASRGYAVLQPQFRGSSGFGVAHAKAGFRQWGGLMQDDVTDGVKVLVEQGLADPRRICIVGASYGGYAALAGAAFTPDLYACAVSINGVSDLPAMLGYERSWGKESDAVAYWTDHIGAPTDANVIAMSPARAAARIRAPILLLHGTSDSVVPMEQAQLMENALRSAGKQVRFVELPSEDHWLSRGDSRFRVLTELEKFLSEHLAPKLQGAD</sequence>
<reference evidence="3 4" key="1">
    <citation type="journal article" date="2021" name="Int. J. Syst. Evol. Microbiol.">
        <title>Steroidobacter gossypii sp. nov., isolated from soil of cotton cropping field.</title>
        <authorList>
            <person name="Huang R."/>
            <person name="Yang S."/>
            <person name="Zhen C."/>
            <person name="Liu W."/>
        </authorList>
    </citation>
    <scope>NUCLEOTIDE SEQUENCE [LARGE SCALE GENOMIC DNA]</scope>
    <source>
        <strain evidence="3 4">S1-65</strain>
    </source>
</reference>
<dbReference type="EMBL" id="JAEVLS010000001">
    <property type="protein sequence ID" value="MBM0103495.1"/>
    <property type="molecule type" value="Genomic_DNA"/>
</dbReference>
<dbReference type="PANTHER" id="PTHR42776:SF27">
    <property type="entry name" value="DIPEPTIDYL PEPTIDASE FAMILY MEMBER 6"/>
    <property type="match status" value="1"/>
</dbReference>
<dbReference type="SUPFAM" id="SSF50993">
    <property type="entry name" value="Peptidase/esterase 'gauge' domain"/>
    <property type="match status" value="1"/>
</dbReference>
<evidence type="ECO:0000313" key="4">
    <source>
        <dbReference type="Proteomes" id="UP000661077"/>
    </source>
</evidence>
<dbReference type="InterPro" id="IPR001375">
    <property type="entry name" value="Peptidase_S9_cat"/>
</dbReference>
<dbReference type="RefSeq" id="WP_203165465.1">
    <property type="nucleotide sequence ID" value="NZ_JAEVLS010000001.1"/>
</dbReference>
<protein>
    <submittedName>
        <fullName evidence="3">S9 family peptidase</fullName>
    </submittedName>
</protein>
<name>A0ABS1WR98_9GAMM</name>
<keyword evidence="1" id="KW-0378">Hydrolase</keyword>
<proteinExistence type="predicted"/>
<accession>A0ABS1WR98</accession>
<comment type="caution">
    <text evidence="3">The sequence shown here is derived from an EMBL/GenBank/DDBJ whole genome shotgun (WGS) entry which is preliminary data.</text>
</comment>
<evidence type="ECO:0000259" key="2">
    <source>
        <dbReference type="Pfam" id="PF00326"/>
    </source>
</evidence>
<dbReference type="Pfam" id="PF00326">
    <property type="entry name" value="Peptidase_S9"/>
    <property type="match status" value="1"/>
</dbReference>
<dbReference type="Gene3D" id="3.40.50.1820">
    <property type="entry name" value="alpha/beta hydrolase"/>
    <property type="match status" value="1"/>
</dbReference>
<evidence type="ECO:0000313" key="3">
    <source>
        <dbReference type="EMBL" id="MBM0103495.1"/>
    </source>
</evidence>
<dbReference type="InterPro" id="IPR029058">
    <property type="entry name" value="AB_hydrolase_fold"/>
</dbReference>
<dbReference type="Proteomes" id="UP000661077">
    <property type="component" value="Unassembled WGS sequence"/>
</dbReference>
<keyword evidence="4" id="KW-1185">Reference proteome</keyword>
<evidence type="ECO:0000256" key="1">
    <source>
        <dbReference type="ARBA" id="ARBA00022801"/>
    </source>
</evidence>
<gene>
    <name evidence="3" type="ORF">JM946_02015</name>
</gene>
<dbReference type="SUPFAM" id="SSF53474">
    <property type="entry name" value="alpha/beta-Hydrolases"/>
    <property type="match status" value="1"/>
</dbReference>